<dbReference type="RefSeq" id="WP_075608602.1">
    <property type="nucleotide sequence ID" value="NZ_CP052766.1"/>
</dbReference>
<evidence type="ECO:0000256" key="3">
    <source>
        <dbReference type="ARBA" id="ARBA00022898"/>
    </source>
</evidence>
<evidence type="ECO:0000256" key="4">
    <source>
        <dbReference type="PIRSR" id="PIRSR006278-1"/>
    </source>
</evidence>
<evidence type="ECO:0000256" key="1">
    <source>
        <dbReference type="ARBA" id="ARBA00001933"/>
    </source>
</evidence>
<dbReference type="Proteomes" id="UP000219285">
    <property type="component" value="Chromosome"/>
</dbReference>
<dbReference type="OrthoDB" id="9801249at2"/>
<dbReference type="InterPro" id="IPR036052">
    <property type="entry name" value="TrpB-like_PALP_sf"/>
</dbReference>
<dbReference type="PANTHER" id="PTHR43780">
    <property type="entry name" value="1-AMINOCYCLOPROPANE-1-CARBOXYLATE DEAMINASE-RELATED"/>
    <property type="match status" value="1"/>
</dbReference>
<evidence type="ECO:0000256" key="2">
    <source>
        <dbReference type="ARBA" id="ARBA00008639"/>
    </source>
</evidence>
<dbReference type="Pfam" id="PF00291">
    <property type="entry name" value="PALP"/>
    <property type="match status" value="1"/>
</dbReference>
<feature type="domain" description="Tryptophan synthase beta chain-like PALP" evidence="6">
    <location>
        <begin position="20"/>
        <end position="297"/>
    </location>
</feature>
<comment type="similarity">
    <text evidence="2">Belongs to the ACC deaminase/D-cysteine desulfhydrase family.</text>
</comment>
<evidence type="ECO:0000313" key="7">
    <source>
        <dbReference type="EMBL" id="QJR80080.1"/>
    </source>
</evidence>
<keyword evidence="8" id="KW-1185">Reference proteome</keyword>
<keyword evidence="3 5" id="KW-0663">Pyridoxal phosphate</keyword>
<dbReference type="InterPro" id="IPR027278">
    <property type="entry name" value="ACCD_DCysDesulf"/>
</dbReference>
<proteinExistence type="inferred from homology"/>
<dbReference type="InterPro" id="IPR001926">
    <property type="entry name" value="TrpB-like_PALP"/>
</dbReference>
<name>A0A6M4MBT9_9ALTE</name>
<feature type="active site" description="Nucleophile" evidence="4">
    <location>
        <position position="80"/>
    </location>
</feature>
<dbReference type="PANTHER" id="PTHR43780:SF2">
    <property type="entry name" value="1-AMINOCYCLOPROPANE-1-CARBOXYLATE DEAMINASE-RELATED"/>
    <property type="match status" value="1"/>
</dbReference>
<dbReference type="KEGG" id="apel:CA267_004455"/>
<reference evidence="8" key="1">
    <citation type="submission" date="2014-12" db="EMBL/GenBank/DDBJ databases">
        <title>Complete genome sequence of a multi-drug resistant Klebsiella pneumoniae.</title>
        <authorList>
            <person name="Hua X."/>
            <person name="Chen Q."/>
            <person name="Li X."/>
            <person name="Feng Y."/>
            <person name="Ruan Z."/>
            <person name="Yu Y."/>
        </authorList>
    </citation>
    <scope>NUCLEOTIDE SEQUENCE [LARGE SCALE GENOMIC DNA]</scope>
    <source>
        <strain evidence="8">5.12</strain>
    </source>
</reference>
<dbReference type="PIRSF" id="PIRSF006278">
    <property type="entry name" value="ACCD_DCysDesulf"/>
    <property type="match status" value="1"/>
</dbReference>
<sequence>MSVPNLSPAVLQARLKIEAPSPVERFQPFWAGAEKVEICIKRDDLLHPIISGNKWRKLKYALLSLPPGTRQIISFGGGFSNHLHALAYACFKLDIAFTAIVRGDYSKKLTQTLEDIKKWGARLRFVTRIEYQKKEDNTYLAALLKEFSDAVIIPEGGSQLAAIQGVSEIVEEQQHQSDIIMAPVGSGATLAGLINSASSSQQVIGVATLKGENYLESLVERLLPDSTHADWKILHNYHHGGYAKSSAELRRFCADTTSTYKIPLEPVYSGKLFFAAQQLISSGYFAPGTRIMLLHTGGLQGARTK</sequence>
<dbReference type="Gene3D" id="3.40.50.1100">
    <property type="match status" value="2"/>
</dbReference>
<reference evidence="7 8" key="2">
    <citation type="submission" date="2020-04" db="EMBL/GenBank/DDBJ databases">
        <title>Complete genome sequence of Alteromonas pelagimontana 5.12T.</title>
        <authorList>
            <person name="Sinha R.K."/>
            <person name="Krishnan K.P."/>
            <person name="Kurian J.P."/>
        </authorList>
    </citation>
    <scope>NUCLEOTIDE SEQUENCE [LARGE SCALE GENOMIC DNA]</scope>
    <source>
        <strain evidence="7 8">5.12</strain>
    </source>
</reference>
<dbReference type="SUPFAM" id="SSF53686">
    <property type="entry name" value="Tryptophan synthase beta subunit-like PLP-dependent enzymes"/>
    <property type="match status" value="1"/>
</dbReference>
<feature type="modified residue" description="N6-(pyridoxal phosphate)lysine" evidence="5">
    <location>
        <position position="54"/>
    </location>
</feature>
<comment type="cofactor">
    <cofactor evidence="1">
        <name>pyridoxal 5'-phosphate</name>
        <dbReference type="ChEBI" id="CHEBI:597326"/>
    </cofactor>
</comment>
<evidence type="ECO:0000313" key="8">
    <source>
        <dbReference type="Proteomes" id="UP000219285"/>
    </source>
</evidence>
<organism evidence="7 8">
    <name type="scientific">Alteromonas pelagimontana</name>
    <dbReference type="NCBI Taxonomy" id="1858656"/>
    <lineage>
        <taxon>Bacteria</taxon>
        <taxon>Pseudomonadati</taxon>
        <taxon>Pseudomonadota</taxon>
        <taxon>Gammaproteobacteria</taxon>
        <taxon>Alteromonadales</taxon>
        <taxon>Alteromonadaceae</taxon>
        <taxon>Alteromonas/Salinimonas group</taxon>
        <taxon>Alteromonas</taxon>
    </lineage>
</organism>
<gene>
    <name evidence="7" type="ORF">CA267_004455</name>
</gene>
<dbReference type="AlphaFoldDB" id="A0A6M4MBT9"/>
<evidence type="ECO:0000259" key="6">
    <source>
        <dbReference type="Pfam" id="PF00291"/>
    </source>
</evidence>
<protein>
    <submittedName>
        <fullName evidence="7">Pyridoxal-phosphate dependent enzyme</fullName>
    </submittedName>
</protein>
<dbReference type="GO" id="GO:0019148">
    <property type="term" value="F:D-cysteine desulfhydrase activity"/>
    <property type="evidence" value="ECO:0007669"/>
    <property type="project" value="TreeGrafter"/>
</dbReference>
<evidence type="ECO:0000256" key="5">
    <source>
        <dbReference type="PIRSR" id="PIRSR006278-2"/>
    </source>
</evidence>
<dbReference type="EMBL" id="CP052766">
    <property type="protein sequence ID" value="QJR80080.1"/>
    <property type="molecule type" value="Genomic_DNA"/>
</dbReference>
<accession>A0A6M4MBT9</accession>